<dbReference type="Proteomes" id="UP001172673">
    <property type="component" value="Unassembled WGS sequence"/>
</dbReference>
<evidence type="ECO:0000256" key="2">
    <source>
        <dbReference type="ARBA" id="ARBA00022475"/>
    </source>
</evidence>
<dbReference type="PANTHER" id="PTHR43702:SF3">
    <property type="entry name" value="PROTEIN TSGA"/>
    <property type="match status" value="1"/>
</dbReference>
<dbReference type="SUPFAM" id="SSF103473">
    <property type="entry name" value="MFS general substrate transporter"/>
    <property type="match status" value="1"/>
</dbReference>
<keyword evidence="3" id="KW-1133">Transmembrane helix</keyword>
<dbReference type="InterPro" id="IPR050375">
    <property type="entry name" value="MFS_TsgA-like"/>
</dbReference>
<keyword evidence="2" id="KW-1003">Cell membrane</keyword>
<comment type="caution">
    <text evidence="4">The sequence shown here is derived from an EMBL/GenBank/DDBJ whole genome shotgun (WGS) entry which is preliminary data.</text>
</comment>
<keyword evidence="3" id="KW-0812">Transmembrane</keyword>
<evidence type="ECO:0000313" key="5">
    <source>
        <dbReference type="Proteomes" id="UP001172673"/>
    </source>
</evidence>
<comment type="subcellular location">
    <subcellularLocation>
        <location evidence="1">Cell inner membrane</location>
        <topology evidence="1">Multi-pass membrane protein</topology>
    </subcellularLocation>
</comment>
<feature type="transmembrane region" description="Helical" evidence="3">
    <location>
        <begin position="215"/>
        <end position="235"/>
    </location>
</feature>
<name>A0AA38XD71_9EURO</name>
<dbReference type="InterPro" id="IPR036259">
    <property type="entry name" value="MFS_trans_sf"/>
</dbReference>
<feature type="transmembrane region" description="Helical" evidence="3">
    <location>
        <begin position="34"/>
        <end position="54"/>
    </location>
</feature>
<sequence>MLGIGTVIAPALASYVFFKNTSDNTHSLKTVQWVYLAVGTFAFSLAFLFFVSHIPEVTDADMELQIQETHIEGSEKSFWKQYRLFHAAFAQFCYVGGQVAIATWFINYATETHPGWSPSFAAKLLAGAQAAFTVGRFSGTFLMHYVKPRKVFLVYLGMVVIFLAAACGARGDAGVGIRGLGRHYKRGSGFIVGGVIGGGCVPALTGKVADLHNNTGIAMVVPLAFMIAAITYPICVNTLPRYKVPADALGASKIGVAENALDLEKHGLDTGDEAEVPKTVDGAQVLQVEKR</sequence>
<evidence type="ECO:0000256" key="1">
    <source>
        <dbReference type="ARBA" id="ARBA00004429"/>
    </source>
</evidence>
<dbReference type="AlphaFoldDB" id="A0AA38XD71"/>
<feature type="transmembrane region" description="Helical" evidence="3">
    <location>
        <begin position="151"/>
        <end position="169"/>
    </location>
</feature>
<dbReference type="GO" id="GO:0005886">
    <property type="term" value="C:plasma membrane"/>
    <property type="evidence" value="ECO:0007669"/>
    <property type="project" value="UniProtKB-SubCell"/>
</dbReference>
<reference evidence="4" key="1">
    <citation type="submission" date="2022-10" db="EMBL/GenBank/DDBJ databases">
        <title>Culturing micro-colonial fungi from biological soil crusts in the Mojave desert and describing Neophaeococcomyces mojavensis, and introducing the new genera and species Taxawa tesnikishii.</title>
        <authorList>
            <person name="Kurbessoian T."/>
            <person name="Stajich J.E."/>
        </authorList>
    </citation>
    <scope>NUCLEOTIDE SEQUENCE</scope>
    <source>
        <strain evidence="4">TK_41</strain>
    </source>
</reference>
<evidence type="ECO:0000313" key="4">
    <source>
        <dbReference type="EMBL" id="KAJ9611301.1"/>
    </source>
</evidence>
<dbReference type="PANTHER" id="PTHR43702">
    <property type="entry name" value="L-FUCOSE-PROTON SYMPORTER"/>
    <property type="match status" value="1"/>
</dbReference>
<keyword evidence="5" id="KW-1185">Reference proteome</keyword>
<keyword evidence="3" id="KW-0472">Membrane</keyword>
<organism evidence="4 5">
    <name type="scientific">Cladophialophora chaetospira</name>
    <dbReference type="NCBI Taxonomy" id="386627"/>
    <lineage>
        <taxon>Eukaryota</taxon>
        <taxon>Fungi</taxon>
        <taxon>Dikarya</taxon>
        <taxon>Ascomycota</taxon>
        <taxon>Pezizomycotina</taxon>
        <taxon>Eurotiomycetes</taxon>
        <taxon>Chaetothyriomycetidae</taxon>
        <taxon>Chaetothyriales</taxon>
        <taxon>Herpotrichiellaceae</taxon>
        <taxon>Cladophialophora</taxon>
    </lineage>
</organism>
<accession>A0AA38XD71</accession>
<dbReference type="EMBL" id="JAPDRK010000006">
    <property type="protein sequence ID" value="KAJ9611301.1"/>
    <property type="molecule type" value="Genomic_DNA"/>
</dbReference>
<dbReference type="Gene3D" id="1.20.1250.20">
    <property type="entry name" value="MFS general substrate transporter like domains"/>
    <property type="match status" value="3"/>
</dbReference>
<feature type="transmembrane region" description="Helical" evidence="3">
    <location>
        <begin position="190"/>
        <end position="209"/>
    </location>
</feature>
<feature type="transmembrane region" description="Helical" evidence="3">
    <location>
        <begin position="84"/>
        <end position="106"/>
    </location>
</feature>
<evidence type="ECO:0000256" key="3">
    <source>
        <dbReference type="SAM" id="Phobius"/>
    </source>
</evidence>
<proteinExistence type="predicted"/>
<gene>
    <name evidence="4" type="ORF">H2200_004485</name>
</gene>
<protein>
    <submittedName>
        <fullName evidence="4">Uncharacterized protein</fullName>
    </submittedName>
</protein>